<comment type="similarity">
    <text evidence="2">Belongs to the BCCT transporter (TC 2.A.15) family.</text>
</comment>
<dbReference type="Proteomes" id="UP001078443">
    <property type="component" value="Unassembled WGS sequence"/>
</dbReference>
<keyword evidence="6 8" id="KW-1133">Transmembrane helix</keyword>
<dbReference type="PANTHER" id="PTHR30047">
    <property type="entry name" value="HIGH-AFFINITY CHOLINE TRANSPORT PROTEIN-RELATED"/>
    <property type="match status" value="1"/>
</dbReference>
<feature type="transmembrane region" description="Helical" evidence="8">
    <location>
        <begin position="87"/>
        <end position="108"/>
    </location>
</feature>
<feature type="transmembrane region" description="Helical" evidence="8">
    <location>
        <begin position="312"/>
        <end position="330"/>
    </location>
</feature>
<keyword evidence="7 8" id="KW-0472">Membrane</keyword>
<feature type="transmembrane region" description="Helical" evidence="8">
    <location>
        <begin position="9"/>
        <end position="27"/>
    </location>
</feature>
<proteinExistence type="inferred from homology"/>
<evidence type="ECO:0000256" key="2">
    <source>
        <dbReference type="ARBA" id="ARBA00005658"/>
    </source>
</evidence>
<feature type="transmembrane region" description="Helical" evidence="8">
    <location>
        <begin position="394"/>
        <end position="424"/>
    </location>
</feature>
<dbReference type="InterPro" id="IPR018093">
    <property type="entry name" value="BCCT_CS"/>
</dbReference>
<reference evidence="9" key="1">
    <citation type="submission" date="2022-12" db="EMBL/GenBank/DDBJ databases">
        <authorList>
            <person name="Wang J."/>
        </authorList>
    </citation>
    <scope>NUCLEOTIDE SEQUENCE</scope>
    <source>
        <strain evidence="9">HY-45-18</strain>
    </source>
</reference>
<accession>A0ABT4D1W2</accession>
<feature type="transmembrane region" description="Helical" evidence="8">
    <location>
        <begin position="259"/>
        <end position="279"/>
    </location>
</feature>
<dbReference type="RefSeq" id="WP_268041562.1">
    <property type="nucleotide sequence ID" value="NZ_JAPQER010000006.1"/>
</dbReference>
<dbReference type="NCBIfam" id="TIGR00842">
    <property type="entry name" value="bcct"/>
    <property type="match status" value="1"/>
</dbReference>
<evidence type="ECO:0000313" key="9">
    <source>
        <dbReference type="EMBL" id="MCY6485239.1"/>
    </source>
</evidence>
<evidence type="ECO:0000256" key="3">
    <source>
        <dbReference type="ARBA" id="ARBA00022448"/>
    </source>
</evidence>
<feature type="transmembrane region" description="Helical" evidence="8">
    <location>
        <begin position="436"/>
        <end position="455"/>
    </location>
</feature>
<evidence type="ECO:0000256" key="4">
    <source>
        <dbReference type="ARBA" id="ARBA00022475"/>
    </source>
</evidence>
<keyword evidence="4" id="KW-1003">Cell membrane</keyword>
<feature type="transmembrane region" description="Helical" evidence="8">
    <location>
        <begin position="227"/>
        <end position="247"/>
    </location>
</feature>
<dbReference type="PANTHER" id="PTHR30047:SF7">
    <property type="entry name" value="HIGH-AFFINITY CHOLINE TRANSPORT PROTEIN"/>
    <property type="match status" value="1"/>
</dbReference>
<comment type="subcellular location">
    <subcellularLocation>
        <location evidence="1">Cell membrane</location>
        <topology evidence="1">Multi-pass membrane protein</topology>
    </subcellularLocation>
</comment>
<evidence type="ECO:0000313" key="10">
    <source>
        <dbReference type="Proteomes" id="UP001078443"/>
    </source>
</evidence>
<feature type="transmembrane region" description="Helical" evidence="8">
    <location>
        <begin position="136"/>
        <end position="159"/>
    </location>
</feature>
<feature type="transmembrane region" description="Helical" evidence="8">
    <location>
        <begin position="342"/>
        <end position="365"/>
    </location>
</feature>
<evidence type="ECO:0000256" key="5">
    <source>
        <dbReference type="ARBA" id="ARBA00022692"/>
    </source>
</evidence>
<dbReference type="PROSITE" id="PS01303">
    <property type="entry name" value="BCCT"/>
    <property type="match status" value="1"/>
</dbReference>
<comment type="caution">
    <text evidence="9">The sequence shown here is derived from an EMBL/GenBank/DDBJ whole genome shotgun (WGS) entry which is preliminary data.</text>
</comment>
<name>A0ABT4D1W2_9CLOT</name>
<organism evidence="9 10">
    <name type="scientific">Clostridium aestuarii</name>
    <dbReference type="NCBI Taxonomy" id="338193"/>
    <lineage>
        <taxon>Bacteria</taxon>
        <taxon>Bacillati</taxon>
        <taxon>Bacillota</taxon>
        <taxon>Clostridia</taxon>
        <taxon>Eubacteriales</taxon>
        <taxon>Clostridiaceae</taxon>
        <taxon>Clostridium</taxon>
    </lineage>
</organism>
<keyword evidence="5 8" id="KW-0812">Transmembrane</keyword>
<feature type="transmembrane region" description="Helical" evidence="8">
    <location>
        <begin position="47"/>
        <end position="67"/>
    </location>
</feature>
<dbReference type="EMBL" id="JAPQER010000006">
    <property type="protein sequence ID" value="MCY6485239.1"/>
    <property type="molecule type" value="Genomic_DNA"/>
</dbReference>
<evidence type="ECO:0000256" key="1">
    <source>
        <dbReference type="ARBA" id="ARBA00004651"/>
    </source>
</evidence>
<evidence type="ECO:0000256" key="6">
    <source>
        <dbReference type="ARBA" id="ARBA00022989"/>
    </source>
</evidence>
<feature type="transmembrane region" description="Helical" evidence="8">
    <location>
        <begin position="180"/>
        <end position="207"/>
    </location>
</feature>
<keyword evidence="3" id="KW-0813">Transport</keyword>
<sequence length="505" mass="56555">MLNKLKKDRVFFISIISLISVLIWSIFNIKDFEKTCNNTLNFLLNKFSWFYILVMISFFIFCVIIGFGKYGNVKLGKDDEKPEYGLLSWFSMLFSAGMGIGLIFWGIAEPLNHYIKPLNGQGFTQEAKIFAMKKSFLHWGVSPWACYAVLALALAYMQFRKNKPALISSLLIPLIGEEKATGWLGNIVDIFTLFATVAGVVTSLGLGALQINSGLNYLFNIPENIKVQLVIIGLVTICYMLSASTGLDKGIQTLSNINMSIAGILILVAIIIGPTFSMFQNLFQGFSAYTKELLIDNNNIFVKGQWYKDWTIFYWGWWIAWAPPVGIFIARISRGRTIREFLLGVLLVPSMVCFIWFAVFGTIGFNVDSTVALEAVKRTETAFFVVMNNYPYGAIISTVAIVLLATFFVTSADSATFVLGMLSSNGSLNPKNSKKFVWGVMQAALTIMFLLAGGLEMIQKVSIIAAFPFSFIIILSMISLRKSLKDECVNVETSRLKQKFREMYN</sequence>
<keyword evidence="10" id="KW-1185">Reference proteome</keyword>
<feature type="transmembrane region" description="Helical" evidence="8">
    <location>
        <begin position="461"/>
        <end position="480"/>
    </location>
</feature>
<evidence type="ECO:0000256" key="8">
    <source>
        <dbReference type="SAM" id="Phobius"/>
    </source>
</evidence>
<dbReference type="Pfam" id="PF02028">
    <property type="entry name" value="BCCT"/>
    <property type="match status" value="1"/>
</dbReference>
<evidence type="ECO:0000256" key="7">
    <source>
        <dbReference type="ARBA" id="ARBA00023136"/>
    </source>
</evidence>
<dbReference type="InterPro" id="IPR000060">
    <property type="entry name" value="BCCT_transptr"/>
</dbReference>
<gene>
    <name evidence="9" type="ORF">OW763_12905</name>
</gene>
<protein>
    <submittedName>
        <fullName evidence="9">BCCT family transporter</fullName>
    </submittedName>
</protein>